<dbReference type="Gene3D" id="1.10.287.950">
    <property type="entry name" value="Methyl-accepting chemotaxis protein"/>
    <property type="match status" value="1"/>
</dbReference>
<dbReference type="PROSITE" id="PS50111">
    <property type="entry name" value="CHEMOTAXIS_TRANSDUC_2"/>
    <property type="match status" value="1"/>
</dbReference>
<keyword evidence="6" id="KW-1185">Reference proteome</keyword>
<gene>
    <name evidence="5" type="ORF">H7B90_07395</name>
</gene>
<dbReference type="EMBL" id="JACJVR010000024">
    <property type="protein sequence ID" value="MBB6691216.1"/>
    <property type="molecule type" value="Genomic_DNA"/>
</dbReference>
<comment type="caution">
    <text evidence="5">The sequence shown here is derived from an EMBL/GenBank/DDBJ whole genome shotgun (WGS) entry which is preliminary data.</text>
</comment>
<dbReference type="GO" id="GO:0006935">
    <property type="term" value="P:chemotaxis"/>
    <property type="evidence" value="ECO:0007669"/>
    <property type="project" value="InterPro"/>
</dbReference>
<dbReference type="AlphaFoldDB" id="A0A841TSE2"/>
<dbReference type="PANTHER" id="PTHR32089">
    <property type="entry name" value="METHYL-ACCEPTING CHEMOTAXIS PROTEIN MCPB"/>
    <property type="match status" value="1"/>
</dbReference>
<dbReference type="GO" id="GO:0007165">
    <property type="term" value="P:signal transduction"/>
    <property type="evidence" value="ECO:0007669"/>
    <property type="project" value="UniProtKB-KW"/>
</dbReference>
<dbReference type="Pfam" id="PF00015">
    <property type="entry name" value="MCPsignal"/>
    <property type="match status" value="1"/>
</dbReference>
<keyword evidence="1 3" id="KW-0807">Transducer</keyword>
<protein>
    <recommendedName>
        <fullName evidence="4">Methyl-accepting transducer domain-containing protein</fullName>
    </recommendedName>
</protein>
<dbReference type="GO" id="GO:0016020">
    <property type="term" value="C:membrane"/>
    <property type="evidence" value="ECO:0007669"/>
    <property type="project" value="InterPro"/>
</dbReference>
<sequence length="264" mass="29057">MSRSEETLYDAVVVKRDGKTAGILTISDLLNLSRLLQREASDRQIRTVRGTESMVRNILGAVERVSDAAGHSRLSSERIAEVADSGREELTQMLGLFRLWHDTANRQEASVAELLERAKEAVGITRIIAELADRCNLLAMNAQIEAARAGEHGRGFAVVAQEVRALADQTKQSTDRINRQLKDMADSAEQAAEAVREGKEGSDEGVRQVRKAESTFARLWEISSDNLEAAAKLTEASREASAISEQIRRQLDKLVSQLGVARPH</sequence>
<reference evidence="5 6" key="1">
    <citation type="submission" date="2020-08" db="EMBL/GenBank/DDBJ databases">
        <title>Cohnella phylogeny.</title>
        <authorList>
            <person name="Dunlap C."/>
        </authorList>
    </citation>
    <scope>NUCLEOTIDE SEQUENCE [LARGE SCALE GENOMIC DNA]</scope>
    <source>
        <strain evidence="5 6">DSM 25239</strain>
    </source>
</reference>
<name>A0A841TSE2_9BACL</name>
<feature type="domain" description="Methyl-accepting transducer" evidence="4">
    <location>
        <begin position="39"/>
        <end position="255"/>
    </location>
</feature>
<dbReference type="InterPro" id="IPR004090">
    <property type="entry name" value="Chemotax_Me-accpt_rcpt"/>
</dbReference>
<dbReference type="Proteomes" id="UP000553776">
    <property type="component" value="Unassembled WGS sequence"/>
</dbReference>
<evidence type="ECO:0000313" key="5">
    <source>
        <dbReference type="EMBL" id="MBB6691216.1"/>
    </source>
</evidence>
<comment type="similarity">
    <text evidence="2">Belongs to the methyl-accepting chemotaxis (MCP) protein family.</text>
</comment>
<evidence type="ECO:0000256" key="1">
    <source>
        <dbReference type="ARBA" id="ARBA00023224"/>
    </source>
</evidence>
<proteinExistence type="inferred from homology"/>
<evidence type="ECO:0000256" key="2">
    <source>
        <dbReference type="ARBA" id="ARBA00029447"/>
    </source>
</evidence>
<dbReference type="SUPFAM" id="SSF58104">
    <property type="entry name" value="Methyl-accepting chemotaxis protein (MCP) signaling domain"/>
    <property type="match status" value="1"/>
</dbReference>
<dbReference type="PANTHER" id="PTHR32089:SF112">
    <property type="entry name" value="LYSOZYME-LIKE PROTEIN-RELATED"/>
    <property type="match status" value="1"/>
</dbReference>
<evidence type="ECO:0000256" key="3">
    <source>
        <dbReference type="PROSITE-ProRule" id="PRU00284"/>
    </source>
</evidence>
<evidence type="ECO:0000259" key="4">
    <source>
        <dbReference type="PROSITE" id="PS50111"/>
    </source>
</evidence>
<dbReference type="SMART" id="SM00283">
    <property type="entry name" value="MA"/>
    <property type="match status" value="1"/>
</dbReference>
<organism evidence="5 6">
    <name type="scientific">Cohnella xylanilytica</name>
    <dbReference type="NCBI Taxonomy" id="557555"/>
    <lineage>
        <taxon>Bacteria</taxon>
        <taxon>Bacillati</taxon>
        <taxon>Bacillota</taxon>
        <taxon>Bacilli</taxon>
        <taxon>Bacillales</taxon>
        <taxon>Paenibacillaceae</taxon>
        <taxon>Cohnella</taxon>
    </lineage>
</organism>
<dbReference type="InterPro" id="IPR004089">
    <property type="entry name" value="MCPsignal_dom"/>
</dbReference>
<evidence type="ECO:0000313" key="6">
    <source>
        <dbReference type="Proteomes" id="UP000553776"/>
    </source>
</evidence>
<accession>A0A841TSE2</accession>
<dbReference type="PRINTS" id="PR00260">
    <property type="entry name" value="CHEMTRNSDUCR"/>
</dbReference>
<dbReference type="GO" id="GO:0004888">
    <property type="term" value="F:transmembrane signaling receptor activity"/>
    <property type="evidence" value="ECO:0007669"/>
    <property type="project" value="InterPro"/>
</dbReference>